<protein>
    <submittedName>
        <fullName evidence="5">AraC family transcriptional regulator</fullName>
    </submittedName>
</protein>
<keyword evidence="1" id="KW-0805">Transcription regulation</keyword>
<keyword evidence="3" id="KW-0804">Transcription</keyword>
<keyword evidence="2" id="KW-0238">DNA-binding</keyword>
<dbReference type="SMART" id="SM00342">
    <property type="entry name" value="HTH_ARAC"/>
    <property type="match status" value="1"/>
</dbReference>
<dbReference type="GeneID" id="78560271"/>
<dbReference type="InterPro" id="IPR009057">
    <property type="entry name" value="Homeodomain-like_sf"/>
</dbReference>
<feature type="domain" description="HTH araC/xylS-type" evidence="4">
    <location>
        <begin position="233"/>
        <end position="331"/>
    </location>
</feature>
<dbReference type="InterPro" id="IPR018060">
    <property type="entry name" value="HTH_AraC"/>
</dbReference>
<evidence type="ECO:0000313" key="6">
    <source>
        <dbReference type="Proteomes" id="UP000683442"/>
    </source>
</evidence>
<accession>A0ABX8IEJ4</accession>
<evidence type="ECO:0000256" key="3">
    <source>
        <dbReference type="ARBA" id="ARBA00023163"/>
    </source>
</evidence>
<sequence length="333" mass="36826">MSQITSLYVYKVAGQASPGVETRDLIRELGLPVDGPIDPTQMVSSAAYYGFFAELVDRDPDGVVLPLRIGAAMRSDEYGAFGLAWKSAPTLRGSFTRAERYGHVLGSAETYSLEKTEEGFLFNLEKAGDGSRGMLLSNEASMSAVTTISEEVSASRFVPMAIYFKHAPLGNTSVYESHFGCPVHFESGRDAMLVSNESIDTPNKLGDESIARFFDQHLELQLNSLKGDTELQQQVRRAVANVLSEGVPKLSRIASELKMGARTLQRRLSEQGYSFQTIVDMAQKDLAQRLLRETDYSLAEVAFLTGFAEQSGFTRAFKRWAGQTPRSYRLRAR</sequence>
<dbReference type="PANTHER" id="PTHR47894">
    <property type="entry name" value="HTH-TYPE TRANSCRIPTIONAL REGULATOR GADX"/>
    <property type="match status" value="1"/>
</dbReference>
<dbReference type="InterPro" id="IPR032687">
    <property type="entry name" value="AraC-type_N"/>
</dbReference>
<organism evidence="5 6">
    <name type="scientific">Marinobacter adhaerens</name>
    <dbReference type="NCBI Taxonomy" id="1033846"/>
    <lineage>
        <taxon>Bacteria</taxon>
        <taxon>Pseudomonadati</taxon>
        <taxon>Pseudomonadota</taxon>
        <taxon>Gammaproteobacteria</taxon>
        <taxon>Pseudomonadales</taxon>
        <taxon>Marinobacteraceae</taxon>
        <taxon>Marinobacter</taxon>
    </lineage>
</organism>
<evidence type="ECO:0000256" key="1">
    <source>
        <dbReference type="ARBA" id="ARBA00023015"/>
    </source>
</evidence>
<dbReference type="Proteomes" id="UP000683442">
    <property type="component" value="Chromosome"/>
</dbReference>
<dbReference type="Pfam" id="PF12833">
    <property type="entry name" value="HTH_18"/>
    <property type="match status" value="1"/>
</dbReference>
<evidence type="ECO:0000259" key="4">
    <source>
        <dbReference type="PROSITE" id="PS01124"/>
    </source>
</evidence>
<keyword evidence="6" id="KW-1185">Reference proteome</keyword>
<dbReference type="RefSeq" id="WP_041645204.1">
    <property type="nucleotide sequence ID" value="NZ_CP076686.1"/>
</dbReference>
<dbReference type="InterPro" id="IPR020449">
    <property type="entry name" value="Tscrpt_reg_AraC-type_HTH"/>
</dbReference>
<dbReference type="PANTHER" id="PTHR47894:SF1">
    <property type="entry name" value="HTH-TYPE TRANSCRIPTIONAL REGULATOR VQSM"/>
    <property type="match status" value="1"/>
</dbReference>
<dbReference type="EMBL" id="CP076686">
    <property type="protein sequence ID" value="QWV11520.1"/>
    <property type="molecule type" value="Genomic_DNA"/>
</dbReference>
<name>A0ABX8IEJ4_9GAMM</name>
<dbReference type="PROSITE" id="PS01124">
    <property type="entry name" value="HTH_ARAC_FAMILY_2"/>
    <property type="match status" value="1"/>
</dbReference>
<proteinExistence type="predicted"/>
<dbReference type="SUPFAM" id="SSF46689">
    <property type="entry name" value="Homeodomain-like"/>
    <property type="match status" value="1"/>
</dbReference>
<gene>
    <name evidence="5" type="ORF">KQ249_12510</name>
</gene>
<dbReference type="Gene3D" id="1.10.10.60">
    <property type="entry name" value="Homeodomain-like"/>
    <property type="match status" value="1"/>
</dbReference>
<evidence type="ECO:0000313" key="5">
    <source>
        <dbReference type="EMBL" id="QWV11520.1"/>
    </source>
</evidence>
<evidence type="ECO:0000256" key="2">
    <source>
        <dbReference type="ARBA" id="ARBA00023125"/>
    </source>
</evidence>
<dbReference type="PRINTS" id="PR00032">
    <property type="entry name" value="HTHARAC"/>
</dbReference>
<reference evidence="5 6" key="1">
    <citation type="submission" date="2021-06" db="EMBL/GenBank/DDBJ databases">
        <title>Microbial metabolic specificity influences pelagic lipid remineralization.</title>
        <authorList>
            <person name="Behrendt L."/>
            <person name="Hunter J.E."/>
            <person name="Alcolombri U."/>
            <person name="Smriga S."/>
            <person name="Mincer T."/>
            <person name="Lowenstein D.P."/>
            <person name="Peaudecerf F.J."/>
            <person name="Fernandez V.I."/>
            <person name="Fredricks H."/>
            <person name="Almblad H."/>
            <person name="Harrison J.J."/>
            <person name="Stocker R."/>
            <person name="Van Mooy B.A.S."/>
        </authorList>
    </citation>
    <scope>NUCLEOTIDE SEQUENCE [LARGE SCALE GENOMIC DNA]</scope>
    <source>
        <strain evidence="5 6">HP15-B</strain>
    </source>
</reference>
<dbReference type="Pfam" id="PF12625">
    <property type="entry name" value="Arabinose_bd"/>
    <property type="match status" value="1"/>
</dbReference>